<evidence type="ECO:0008006" key="5">
    <source>
        <dbReference type="Google" id="ProtNLM"/>
    </source>
</evidence>
<keyword evidence="4" id="KW-1185">Reference proteome</keyword>
<feature type="domain" description="VIT" evidence="2">
    <location>
        <begin position="1"/>
        <end position="33"/>
    </location>
</feature>
<evidence type="ECO:0000259" key="1">
    <source>
        <dbReference type="PROSITE" id="PS50234"/>
    </source>
</evidence>
<evidence type="ECO:0000259" key="2">
    <source>
        <dbReference type="PROSITE" id="PS51468"/>
    </source>
</evidence>
<dbReference type="SMART" id="SM00327">
    <property type="entry name" value="VWA"/>
    <property type="match status" value="1"/>
</dbReference>
<protein>
    <recommendedName>
        <fullName evidence="5">VWFA domain-containing protein</fullName>
    </recommendedName>
</protein>
<comment type="caution">
    <text evidence="3">The sequence shown here is derived from an EMBL/GenBank/DDBJ whole genome shotgun (WGS) entry which is preliminary data.</text>
</comment>
<evidence type="ECO:0000313" key="3">
    <source>
        <dbReference type="EMBL" id="KAJ8314784.1"/>
    </source>
</evidence>
<evidence type="ECO:0000313" key="4">
    <source>
        <dbReference type="Proteomes" id="UP001217089"/>
    </source>
</evidence>
<dbReference type="InterPro" id="IPR002035">
    <property type="entry name" value="VWF_A"/>
</dbReference>
<dbReference type="Pfam" id="PF13768">
    <property type="entry name" value="VWA_3"/>
    <property type="match status" value="1"/>
</dbReference>
<dbReference type="EMBL" id="JARBDR010000337">
    <property type="protein sequence ID" value="KAJ8314784.1"/>
    <property type="molecule type" value="Genomic_DNA"/>
</dbReference>
<dbReference type="SUPFAM" id="SSF53300">
    <property type="entry name" value="vWA-like"/>
    <property type="match status" value="1"/>
</dbReference>
<organism evidence="3 4">
    <name type="scientific">Tegillarca granosa</name>
    <name type="common">Malaysian cockle</name>
    <name type="synonym">Anadara granosa</name>
    <dbReference type="NCBI Taxonomy" id="220873"/>
    <lineage>
        <taxon>Eukaryota</taxon>
        <taxon>Metazoa</taxon>
        <taxon>Spiralia</taxon>
        <taxon>Lophotrochozoa</taxon>
        <taxon>Mollusca</taxon>
        <taxon>Bivalvia</taxon>
        <taxon>Autobranchia</taxon>
        <taxon>Pteriomorphia</taxon>
        <taxon>Arcoida</taxon>
        <taxon>Arcoidea</taxon>
        <taxon>Arcidae</taxon>
        <taxon>Tegillarca</taxon>
    </lineage>
</organism>
<gene>
    <name evidence="3" type="ORF">KUTeg_006934</name>
</gene>
<dbReference type="Gene3D" id="3.40.50.410">
    <property type="entry name" value="von Willebrand factor, type A domain"/>
    <property type="match status" value="1"/>
</dbReference>
<dbReference type="InterPro" id="IPR013694">
    <property type="entry name" value="VIT"/>
</dbReference>
<dbReference type="Proteomes" id="UP001217089">
    <property type="component" value="Unassembled WGS sequence"/>
</dbReference>
<proteinExistence type="predicted"/>
<dbReference type="PROSITE" id="PS51468">
    <property type="entry name" value="VIT"/>
    <property type="match status" value="1"/>
</dbReference>
<feature type="domain" description="VWFA" evidence="1">
    <location>
        <begin position="168"/>
        <end position="348"/>
    </location>
</feature>
<dbReference type="PROSITE" id="PS50234">
    <property type="entry name" value="VWFA"/>
    <property type="match status" value="1"/>
</dbReference>
<dbReference type="PANTHER" id="PTHR46530:SF1">
    <property type="entry name" value="PROTEIN MONO-ADP-RIBOSYLTRANSFERASE PARP4"/>
    <property type="match status" value="1"/>
</dbReference>
<name>A0ABQ9FBS4_TEGGR</name>
<dbReference type="InterPro" id="IPR036465">
    <property type="entry name" value="vWFA_dom_sf"/>
</dbReference>
<sequence>MMDQDEETPDVFTVSVGNLPPGAFVLIKITYVTELQVEGEKISFNVPGSVAPWKQKYSSATEVKDKTWTTHQVEMGWCTVEVAIEMPFDIREIECTSHKIRMKRTASKAVIAIDDGQTIEDGFHLLVSLAEIHVPRMWVESYDGDTDNQACMLTFYPEFEAEEDTSIEVVMLLDLSNSMKGSPLTEAKKIILLTLQHLPSSATFNIVAFGTTYKELFPASRLKNKSNMKLAEGFLESCQANMENTELYRPLHSFYLLKPESAVKNMYFTSESSYKNIFLISDGHINNEETTLEHVYKNSQHTRIFTFGVSSVANRHLLRALARVGAGAYEYFDSKSKSKWENKVKSQISKASQPGLTSVSVAWQQHDEELPPPIQAPRQITALFNGSRQVIYGFVPNCLMATLYAEIAGQQISTVVSTSDLSVTQGKILHRLTAKAVIRDWEDGVLAPDRTDHHVMKMNMKKDIIELSKKYSIVTKLTSFVAIEKREEGKTDKMEMSEYEFKHEFINCKESVDFLSYMQYEDELQDQEDSESSELVGTYSSDSVYDDFDDDELVYECEDDLEGSGEHEEEEPEYLERESLYEIRHKELSSNLEEGSDDESDLVCGASAPGRLLGNQEYFSEGSKEHEDLVSTCIGSCPKRRAVLSVGTYEEESDEEDEDLEFGLFGDGEPIRALRRREGGVAEEMPRSMVEEESISNIAKLCVRLFILLSVKQ</sequence>
<dbReference type="PANTHER" id="PTHR46530">
    <property type="entry name" value="PROTEIN MONO-ADP-RIBOSYLTRANSFERASE PARP4"/>
    <property type="match status" value="1"/>
</dbReference>
<accession>A0ABQ9FBS4</accession>
<dbReference type="InterPro" id="IPR031273">
    <property type="entry name" value="PARP4"/>
</dbReference>
<reference evidence="3 4" key="1">
    <citation type="submission" date="2022-12" db="EMBL/GenBank/DDBJ databases">
        <title>Chromosome-level genome of Tegillarca granosa.</title>
        <authorList>
            <person name="Kim J."/>
        </authorList>
    </citation>
    <scope>NUCLEOTIDE SEQUENCE [LARGE SCALE GENOMIC DNA]</scope>
    <source>
        <strain evidence="3">Teg-2019</strain>
        <tissue evidence="3">Adductor muscle</tissue>
    </source>
</reference>